<feature type="compositionally biased region" description="Acidic residues" evidence="4">
    <location>
        <begin position="92"/>
        <end position="101"/>
    </location>
</feature>
<reference evidence="5" key="1">
    <citation type="submission" date="2022-01" db="EMBL/GenBank/DDBJ databases">
        <authorList>
            <person name="Braso-Vives M."/>
        </authorList>
    </citation>
    <scope>NUCLEOTIDE SEQUENCE</scope>
</reference>
<keyword evidence="6" id="KW-1185">Reference proteome</keyword>
<evidence type="ECO:0000256" key="4">
    <source>
        <dbReference type="SAM" id="MobiDB-lite"/>
    </source>
</evidence>
<dbReference type="InterPro" id="IPR003107">
    <property type="entry name" value="HAT"/>
</dbReference>
<dbReference type="SMART" id="SM00386">
    <property type="entry name" value="HAT"/>
    <property type="match status" value="6"/>
</dbReference>
<proteinExistence type="inferred from homology"/>
<dbReference type="PANTHER" id="PTHR13471:SF0">
    <property type="entry name" value="NUCLEAR EXOSOME REGULATOR NRDE2"/>
    <property type="match status" value="1"/>
</dbReference>
<dbReference type="GO" id="GO:1902369">
    <property type="term" value="P:negative regulation of RNA catabolic process"/>
    <property type="evidence" value="ECO:0007669"/>
    <property type="project" value="TreeGrafter"/>
</dbReference>
<dbReference type="Proteomes" id="UP000838412">
    <property type="component" value="Chromosome 4"/>
</dbReference>
<dbReference type="PANTHER" id="PTHR13471">
    <property type="entry name" value="TETRATRICOPEPTIDE-LIKE HELICAL"/>
    <property type="match status" value="1"/>
</dbReference>
<protein>
    <submittedName>
        <fullName evidence="5">NRDE2 protein</fullName>
    </submittedName>
</protein>
<gene>
    <name evidence="5" type="primary">NRDE2</name>
    <name evidence="5" type="ORF">BLAG_LOCUS17506</name>
</gene>
<dbReference type="EMBL" id="OV696689">
    <property type="protein sequence ID" value="CAH1262465.1"/>
    <property type="molecule type" value="Genomic_DNA"/>
</dbReference>
<dbReference type="FunFam" id="1.25.40.10:FF:001107">
    <property type="entry name" value="Protein NRDE2-like protein"/>
    <property type="match status" value="1"/>
</dbReference>
<dbReference type="SUPFAM" id="SSF48452">
    <property type="entry name" value="TPR-like"/>
    <property type="match status" value="1"/>
</dbReference>
<keyword evidence="3" id="KW-0539">Nucleus</keyword>
<dbReference type="InterPro" id="IPR011990">
    <property type="entry name" value="TPR-like_helical_dom_sf"/>
</dbReference>
<sequence>MAESPDGDELSSARSHGVSTLFPVTEEEESVSTEGQGGLFAAYQHDQALPSAGADRRFDWLENTSFPQAHVADLWKLQEQRLAEENRSSSSETEDSADDEPQLLKKVKTEPGSNPSSGEEYGRKGGVSYHGNKSNRAVNDGSRRQNGDSREEDVESRTHRHKKSRHKHRHKHKHKHKHKKHKTSRDKDSSEKTVVPGDKEPAGSIKTAPPAATIWIEDAGLRPECAFRVDKKPDKENLVYGSLYRLQLANYRRFGQSCLGLGKREGIRWSEKSSKGGKKRKRGYHSRYCSEKEVAKVLNDKVTRVEIVRTGKEKPPPEVQSSHYIPLDRLSGGVKGSSLEIKGQPVYTTPTQVYIQGHTSVNETPVKKQEQGRVEEVKVEKEGETTEENITRLTAEYNRTLREKPHDIQAWLDFVAFQDRVMQHGPVTVYSDSEREKRKKTSLAVMEKKVAILERAIEMNPSHPQLTLQHLKLCREFWDNKKLTNQWKEFAFKYPNNPAVLREYLMFSQSHFGTFTTSKVHTLYGKCISKLRAILDGTFKSHKPLPHTEEQLLELFVQQCHFLKQAGHVEKAVSSYQALIEFTCFRPSTVAENTPVSGQVEFFEPFWDSSAPRVGEDVARGWRTWQEKKEKGGWEMNVTADVEDADEEEEVSSQSASKSQAWLDIESGREQVHWLPWRPDTKAGETEEDCEDPDRLVLFDDVSDSLFQLSSDSMRLQLVFHFLQFLGVRTVPLHSSHSFHTHRHFKTALEEKQILFSTRAVHHSLGWVPVCSGAASMNSWTKSEEHNQRETKLLLKFVQNVFSQVLQVFSGAAQLKLVLAWLQHKASVVLTLQAGKDKKRLKRQSKNVRRLAKRLLKEDQNRNNLALWGGYAQLEWLLGNKEEACKVFDTALSSVGQGAAEDRLAVFELYRTYAELELDLTGGDSSVLKKTSEPLSDSETSTKALHLLCTLGEKGKFIPLSDQVVSPTRVLKARRNYQQSLEEELTSYETVGCDGADGKPPPPCANRSFLVHLTVCYGLFQYLTIGMQASAEVFDAVLSTLTRMCQIYGKEDDLFDQRRCRTFMDLELVTSAYLKLLQRHLSCSTGSLQTVRTALQGALLVFPDNPEFLRMFIELESRSHIAGRLRRYFDRAVQEAATPIPFLFAIQAEMRRLEMISSQSSVVVATNWDDATKKGDGTPVAHLPQTGVSHRVRSLFERGCSSPAAQGCVLMWRWFMAFEMQQGNPAQAKAVFYRALQNYPWAKLLYMDAVQWFPDDLQDVLDIMVEKEIRVRAPLEEVELLMDGEEPVMEGEGPVMEGEGPVMEGEGPVMEGEGPVMEGKGAVMEGEGPVMEGEGPVMEGEGPVMEGKSQLWRGKDLLWRGRDHSWRGRDQMDNQ</sequence>
<dbReference type="InterPro" id="IPR013633">
    <property type="entry name" value="NRDE-2"/>
</dbReference>
<accession>A0A8K0EQF4</accession>
<feature type="region of interest" description="Disordered" evidence="4">
    <location>
        <begin position="1"/>
        <end position="44"/>
    </location>
</feature>
<dbReference type="Pfam" id="PF08424">
    <property type="entry name" value="NRDE-2"/>
    <property type="match status" value="1"/>
</dbReference>
<feature type="region of interest" description="Disordered" evidence="4">
    <location>
        <begin position="81"/>
        <end position="206"/>
    </location>
</feature>
<evidence type="ECO:0000313" key="5">
    <source>
        <dbReference type="EMBL" id="CAH1262465.1"/>
    </source>
</evidence>
<dbReference type="GO" id="GO:0071013">
    <property type="term" value="C:catalytic step 2 spliceosome"/>
    <property type="evidence" value="ECO:0007669"/>
    <property type="project" value="TreeGrafter"/>
</dbReference>
<dbReference type="OrthoDB" id="297219at2759"/>
<dbReference type="GO" id="GO:0031048">
    <property type="term" value="P:regulatory ncRNA-mediated heterochromatin formation"/>
    <property type="evidence" value="ECO:0007669"/>
    <property type="project" value="TreeGrafter"/>
</dbReference>
<evidence type="ECO:0000256" key="1">
    <source>
        <dbReference type="ARBA" id="ARBA00004123"/>
    </source>
</evidence>
<comment type="similarity">
    <text evidence="2">Belongs to the NRDE2 family.</text>
</comment>
<evidence type="ECO:0000313" key="6">
    <source>
        <dbReference type="Proteomes" id="UP000838412"/>
    </source>
</evidence>
<dbReference type="GO" id="GO:0006396">
    <property type="term" value="P:RNA processing"/>
    <property type="evidence" value="ECO:0007669"/>
    <property type="project" value="InterPro"/>
</dbReference>
<feature type="compositionally biased region" description="Basic and acidic residues" evidence="4">
    <location>
        <begin position="185"/>
        <end position="201"/>
    </location>
</feature>
<evidence type="ECO:0000256" key="3">
    <source>
        <dbReference type="ARBA" id="ARBA00023242"/>
    </source>
</evidence>
<dbReference type="CDD" id="cd22200">
    <property type="entry name" value="NRDE2_MID"/>
    <property type="match status" value="1"/>
</dbReference>
<organism evidence="5 6">
    <name type="scientific">Branchiostoma lanceolatum</name>
    <name type="common">Common lancelet</name>
    <name type="synonym">Amphioxus lanceolatum</name>
    <dbReference type="NCBI Taxonomy" id="7740"/>
    <lineage>
        <taxon>Eukaryota</taxon>
        <taxon>Metazoa</taxon>
        <taxon>Chordata</taxon>
        <taxon>Cephalochordata</taxon>
        <taxon>Leptocardii</taxon>
        <taxon>Amphioxiformes</taxon>
        <taxon>Branchiostomatidae</taxon>
        <taxon>Branchiostoma</taxon>
    </lineage>
</organism>
<comment type="subcellular location">
    <subcellularLocation>
        <location evidence="1">Nucleus</location>
    </subcellularLocation>
</comment>
<name>A0A8K0EQF4_BRALA</name>
<dbReference type="Gene3D" id="1.25.40.10">
    <property type="entry name" value="Tetratricopeptide repeat domain"/>
    <property type="match status" value="3"/>
</dbReference>
<evidence type="ECO:0000256" key="2">
    <source>
        <dbReference type="ARBA" id="ARBA00009265"/>
    </source>
</evidence>
<feature type="compositionally biased region" description="Basic residues" evidence="4">
    <location>
        <begin position="158"/>
        <end position="184"/>
    </location>
</feature>